<evidence type="ECO:0000313" key="9">
    <source>
        <dbReference type="Proteomes" id="UP001561046"/>
    </source>
</evidence>
<dbReference type="Gene3D" id="1.10.760.10">
    <property type="entry name" value="Cytochrome c-like domain"/>
    <property type="match status" value="2"/>
</dbReference>
<evidence type="ECO:0000256" key="4">
    <source>
        <dbReference type="PROSITE-ProRule" id="PRU00433"/>
    </source>
</evidence>
<evidence type="ECO:0000256" key="1">
    <source>
        <dbReference type="ARBA" id="ARBA00022617"/>
    </source>
</evidence>
<comment type="caution">
    <text evidence="8">The sequence shown here is derived from an EMBL/GenBank/DDBJ whole genome shotgun (WGS) entry which is preliminary data.</text>
</comment>
<feature type="region of interest" description="Disordered" evidence="5">
    <location>
        <begin position="209"/>
        <end position="234"/>
    </location>
</feature>
<keyword evidence="6" id="KW-0732">Signal</keyword>
<dbReference type="SUPFAM" id="SSF46626">
    <property type="entry name" value="Cytochrome c"/>
    <property type="match status" value="2"/>
</dbReference>
<dbReference type="PANTHER" id="PTHR33751:SF11">
    <property type="entry name" value="BLL4483 PROTEIN"/>
    <property type="match status" value="1"/>
</dbReference>
<feature type="domain" description="Cytochrome c" evidence="7">
    <location>
        <begin position="7"/>
        <end position="105"/>
    </location>
</feature>
<organism evidence="8 9">
    <name type="scientific">Comamonas guangdongensis</name>
    <dbReference type="NCBI Taxonomy" id="510515"/>
    <lineage>
        <taxon>Bacteria</taxon>
        <taxon>Pseudomonadati</taxon>
        <taxon>Pseudomonadota</taxon>
        <taxon>Betaproteobacteria</taxon>
        <taxon>Burkholderiales</taxon>
        <taxon>Comamonadaceae</taxon>
        <taxon>Comamonas</taxon>
    </lineage>
</organism>
<dbReference type="PROSITE" id="PS51007">
    <property type="entry name" value="CYTC"/>
    <property type="match status" value="2"/>
</dbReference>
<keyword evidence="2 4" id="KW-0479">Metal-binding</keyword>
<reference evidence="8 9" key="1">
    <citation type="journal article" date="2013" name="Int. J. Syst. Evol. Microbiol.">
        <title>Comamonas guangdongensis sp. nov., isolated from subterranean forest sediment, and emended description of the genus Comamonas.</title>
        <authorList>
            <person name="Zhang J."/>
            <person name="Wang Y."/>
            <person name="Zhou S."/>
            <person name="Wu C."/>
            <person name="He J."/>
            <person name="Li F."/>
        </authorList>
    </citation>
    <scope>NUCLEOTIDE SEQUENCE [LARGE SCALE GENOMIC DNA]</scope>
    <source>
        <strain evidence="8 9">CCTCC AB2011133</strain>
    </source>
</reference>
<evidence type="ECO:0000256" key="5">
    <source>
        <dbReference type="SAM" id="MobiDB-lite"/>
    </source>
</evidence>
<dbReference type="InterPro" id="IPR050597">
    <property type="entry name" value="Cytochrome_c_Oxidase_Subunit"/>
</dbReference>
<dbReference type="InterPro" id="IPR009056">
    <property type="entry name" value="Cyt_c-like_dom"/>
</dbReference>
<keyword evidence="3 4" id="KW-0408">Iron</keyword>
<evidence type="ECO:0000256" key="6">
    <source>
        <dbReference type="SAM" id="SignalP"/>
    </source>
</evidence>
<feature type="chain" id="PRO_5046122285" evidence="6">
    <location>
        <begin position="25"/>
        <end position="234"/>
    </location>
</feature>
<evidence type="ECO:0000313" key="8">
    <source>
        <dbReference type="EMBL" id="MEX8192305.1"/>
    </source>
</evidence>
<feature type="domain" description="Cytochrome c" evidence="7">
    <location>
        <begin position="119"/>
        <end position="209"/>
    </location>
</feature>
<protein>
    <submittedName>
        <fullName evidence="8">Cytochrome c</fullName>
    </submittedName>
</protein>
<dbReference type="InterPro" id="IPR024167">
    <property type="entry name" value="Cytochrome_c4-like"/>
</dbReference>
<dbReference type="RefSeq" id="WP_369337512.1">
    <property type="nucleotide sequence ID" value="NZ_JBFYGN010000005.1"/>
</dbReference>
<proteinExistence type="predicted"/>
<sequence>MPSHTLRLIALPVAIFCAAGSAFAQPSQPDMEPRVAACTACHGKEGRATKSGYFPRLAGKPAGYLFEQLRNFRDGRRQQIYMNGLLANLSDAYLRDMAEYFAGLDFPYPPPEPSSAPGEQLARGKSLIFHGDPSREIPACASCHGEALTGVQPGIPSLLGLPRVYVAAQLGAWVAGQRRAMAPDCMADVGRKLTREDIHAVVSWLEVQPVPQDSRPAPSPPGKLPAPCSAMGGH</sequence>
<dbReference type="PANTHER" id="PTHR33751">
    <property type="entry name" value="CBB3-TYPE CYTOCHROME C OXIDASE SUBUNIT FIXP"/>
    <property type="match status" value="1"/>
</dbReference>
<evidence type="ECO:0000256" key="2">
    <source>
        <dbReference type="ARBA" id="ARBA00022723"/>
    </source>
</evidence>
<keyword evidence="1 4" id="KW-0349">Heme</keyword>
<dbReference type="Pfam" id="PF00034">
    <property type="entry name" value="Cytochrom_C"/>
    <property type="match status" value="1"/>
</dbReference>
<accession>A0ABV3ZSG6</accession>
<dbReference type="InterPro" id="IPR036909">
    <property type="entry name" value="Cyt_c-like_dom_sf"/>
</dbReference>
<name>A0ABV3ZSG6_9BURK</name>
<evidence type="ECO:0000259" key="7">
    <source>
        <dbReference type="PROSITE" id="PS51007"/>
    </source>
</evidence>
<keyword evidence="9" id="KW-1185">Reference proteome</keyword>
<evidence type="ECO:0000256" key="3">
    <source>
        <dbReference type="ARBA" id="ARBA00023004"/>
    </source>
</evidence>
<dbReference type="EMBL" id="JBFYGN010000005">
    <property type="protein sequence ID" value="MEX8192305.1"/>
    <property type="molecule type" value="Genomic_DNA"/>
</dbReference>
<feature type="signal peptide" evidence="6">
    <location>
        <begin position="1"/>
        <end position="24"/>
    </location>
</feature>
<dbReference type="Proteomes" id="UP001561046">
    <property type="component" value="Unassembled WGS sequence"/>
</dbReference>
<gene>
    <name evidence="8" type="ORF">AB6724_05565</name>
</gene>
<dbReference type="PIRSF" id="PIRSF000005">
    <property type="entry name" value="Cytochrome_c4"/>
    <property type="match status" value="1"/>
</dbReference>